<sequence length="768" mass="82738">MSLFRRMVPRLSPSKSAAVVNETYPGEPFWLEAIKHQGTSPFNRDPGSYQVFRNVKDFGAVGDGKHDDTKAINRAISHGKRCGGGKCKSSTTTRAIVYFPAGTYLVSKAIIAYYATQLIGDPKNPPTLLASDSFNDMAVIDVNPYIPMGNGAQWYAPTNNFFRSVRNFVIDVTRVPAEKSQGTGIHWQVGQATSLFNIKFVMSSAPNTAHQGIWMENGSGGLMSDLEFNGGKYGMWVGNQQFTVRNVKFSGVNTAVFAMWNWGWTFQGVTINNCQVGFDLVTGGKALGRQTVGAEAIIDATVRQTDIFVRSSAASNRSLDGSLVLQNIELTNVPVAVGTGDGAVVLPGTRIGIKTIQSWVQGNVYTGSNPGGRFIQGQFDVPAMPASLLDGEGKVVGCVHPQYEYIPVSGFVSVKDHGAKGDGRTDDTHAIQSVLNKHCDKVIFFDAGVYVITTTLTIPAGCRLVGEAWSEISGKGDYFKDIENPKVMVRVGEPGSRGSIEITDIIFSTIGPAPGAIVLEWNVRGHDHNPAGPGMWDSHIILGGSEASATDSAHCPKGSEAISCAPAFLGLHLTAEATAFLEGTWVWLADHDLDKDGEAKVTLYSGRGILSESRGPVWMVGTAEHHSLYQYNLVNARDHYMGLIQTEAPYYQPVPPAPGPFGIHDGYNDPPFDSSVINAWALRVKSSHNIFIFGAGLYSFFNNYSQSCLATASCQPQIADFSSDSEVYLSSLSTVGAAYQVSVDQTPVVHQSANANGFAQTVTYWSSK</sequence>
<feature type="domain" description="Rhamnogalacturonase A/B/Epimerase-like pectate lyase" evidence="1">
    <location>
        <begin position="411"/>
        <end position="469"/>
    </location>
</feature>
<dbReference type="EMBL" id="JAUEPU010000004">
    <property type="protein sequence ID" value="KAK0502638.1"/>
    <property type="molecule type" value="Genomic_DNA"/>
</dbReference>
<dbReference type="PANTHER" id="PTHR33928">
    <property type="entry name" value="POLYGALACTURONASE QRT3"/>
    <property type="match status" value="1"/>
</dbReference>
<proteinExistence type="predicted"/>
<dbReference type="InterPro" id="IPR011050">
    <property type="entry name" value="Pectin_lyase_fold/virulence"/>
</dbReference>
<name>A0AA39QGS4_9AGAR</name>
<dbReference type="PANTHER" id="PTHR33928:SF2">
    <property type="entry name" value="PECTATE LYASE SUPERFAMILY PROTEIN DOMAIN-CONTAINING PROTEIN-RELATED"/>
    <property type="match status" value="1"/>
</dbReference>
<dbReference type="AlphaFoldDB" id="A0AA39QGS4"/>
<dbReference type="InterPro" id="IPR012334">
    <property type="entry name" value="Pectin_lyas_fold"/>
</dbReference>
<accession>A0AA39QGS4</accession>
<keyword evidence="2" id="KW-0378">Hydrolase</keyword>
<dbReference type="Proteomes" id="UP001175228">
    <property type="component" value="Unassembled WGS sequence"/>
</dbReference>
<dbReference type="Gene3D" id="2.160.20.10">
    <property type="entry name" value="Single-stranded right-handed beta-helix, Pectin lyase-like"/>
    <property type="match status" value="2"/>
</dbReference>
<dbReference type="InterPro" id="IPR024535">
    <property type="entry name" value="RHGA/B-epi-like_pectate_lyase"/>
</dbReference>
<dbReference type="CDD" id="cd23668">
    <property type="entry name" value="GH55_beta13glucanase-like"/>
    <property type="match status" value="1"/>
</dbReference>
<dbReference type="Pfam" id="PF12708">
    <property type="entry name" value="Pect-lyase_RHGA_epim"/>
    <property type="match status" value="2"/>
</dbReference>
<dbReference type="InterPro" id="IPR039279">
    <property type="entry name" value="QRT3-like"/>
</dbReference>
<feature type="domain" description="Rhamnogalacturonase A/B/Epimerase-like pectate lyase" evidence="1">
    <location>
        <begin position="52"/>
        <end position="279"/>
    </location>
</feature>
<comment type="caution">
    <text evidence="2">The sequence shown here is derived from an EMBL/GenBank/DDBJ whole genome shotgun (WGS) entry which is preliminary data.</text>
</comment>
<dbReference type="GO" id="GO:0004650">
    <property type="term" value="F:polygalacturonase activity"/>
    <property type="evidence" value="ECO:0007669"/>
    <property type="project" value="InterPro"/>
</dbReference>
<keyword evidence="3" id="KW-1185">Reference proteome</keyword>
<gene>
    <name evidence="2" type="ORF">EDD18DRAFT_1134258</name>
</gene>
<evidence type="ECO:0000313" key="3">
    <source>
        <dbReference type="Proteomes" id="UP001175228"/>
    </source>
</evidence>
<protein>
    <submittedName>
        <fullName evidence="2">Glycoside hydrolase family 55 protein</fullName>
    </submittedName>
</protein>
<dbReference type="SUPFAM" id="SSF51126">
    <property type="entry name" value="Pectin lyase-like"/>
    <property type="match status" value="2"/>
</dbReference>
<reference evidence="2" key="1">
    <citation type="submission" date="2023-06" db="EMBL/GenBank/DDBJ databases">
        <authorList>
            <consortium name="Lawrence Berkeley National Laboratory"/>
            <person name="Ahrendt S."/>
            <person name="Sahu N."/>
            <person name="Indic B."/>
            <person name="Wong-Bajracharya J."/>
            <person name="Merenyi Z."/>
            <person name="Ke H.-M."/>
            <person name="Monk M."/>
            <person name="Kocsube S."/>
            <person name="Drula E."/>
            <person name="Lipzen A."/>
            <person name="Balint B."/>
            <person name="Henrissat B."/>
            <person name="Andreopoulos B."/>
            <person name="Martin F.M."/>
            <person name="Harder C.B."/>
            <person name="Rigling D."/>
            <person name="Ford K.L."/>
            <person name="Foster G.D."/>
            <person name="Pangilinan J."/>
            <person name="Papanicolaou A."/>
            <person name="Barry K."/>
            <person name="LaButti K."/>
            <person name="Viragh M."/>
            <person name="Koriabine M."/>
            <person name="Yan M."/>
            <person name="Riley R."/>
            <person name="Champramary S."/>
            <person name="Plett K.L."/>
            <person name="Tsai I.J."/>
            <person name="Slot J."/>
            <person name="Sipos G."/>
            <person name="Plett J."/>
            <person name="Nagy L.G."/>
            <person name="Grigoriev I.V."/>
        </authorList>
    </citation>
    <scope>NUCLEOTIDE SEQUENCE</scope>
    <source>
        <strain evidence="2">HWK02</strain>
    </source>
</reference>
<evidence type="ECO:0000259" key="1">
    <source>
        <dbReference type="Pfam" id="PF12708"/>
    </source>
</evidence>
<evidence type="ECO:0000313" key="2">
    <source>
        <dbReference type="EMBL" id="KAK0502638.1"/>
    </source>
</evidence>
<organism evidence="2 3">
    <name type="scientific">Armillaria luteobubalina</name>
    <dbReference type="NCBI Taxonomy" id="153913"/>
    <lineage>
        <taxon>Eukaryota</taxon>
        <taxon>Fungi</taxon>
        <taxon>Dikarya</taxon>
        <taxon>Basidiomycota</taxon>
        <taxon>Agaricomycotina</taxon>
        <taxon>Agaricomycetes</taxon>
        <taxon>Agaricomycetidae</taxon>
        <taxon>Agaricales</taxon>
        <taxon>Marasmiineae</taxon>
        <taxon>Physalacriaceae</taxon>
        <taxon>Armillaria</taxon>
    </lineage>
</organism>